<evidence type="ECO:0000256" key="1">
    <source>
        <dbReference type="ARBA" id="ARBA00007664"/>
    </source>
</evidence>
<dbReference type="SUPFAM" id="SSF50494">
    <property type="entry name" value="Trypsin-like serine proteases"/>
    <property type="match status" value="1"/>
</dbReference>
<keyword evidence="3" id="KW-0732">Signal</keyword>
<protein>
    <submittedName>
        <fullName evidence="5">Trypsin</fullName>
    </submittedName>
</protein>
<dbReference type="Proteomes" id="UP000005143">
    <property type="component" value="Unassembled WGS sequence"/>
</dbReference>
<dbReference type="OrthoDB" id="1496095at2"/>
<dbReference type="InterPro" id="IPR001254">
    <property type="entry name" value="Trypsin_dom"/>
</dbReference>
<dbReference type="GO" id="GO:0006508">
    <property type="term" value="P:proteolysis"/>
    <property type="evidence" value="ECO:0007669"/>
    <property type="project" value="InterPro"/>
</dbReference>
<dbReference type="Pfam" id="PF00089">
    <property type="entry name" value="Trypsin"/>
    <property type="match status" value="1"/>
</dbReference>
<evidence type="ECO:0000256" key="3">
    <source>
        <dbReference type="SAM" id="SignalP"/>
    </source>
</evidence>
<dbReference type="PATRIC" id="fig|1097667.3.peg.474"/>
<accession>H0E116</accession>
<keyword evidence="2" id="KW-1015">Disulfide bond</keyword>
<proteinExistence type="inferred from homology"/>
<dbReference type="EMBL" id="AGUD01000016">
    <property type="protein sequence ID" value="EHN12636.1"/>
    <property type="molecule type" value="Genomic_DNA"/>
</dbReference>
<evidence type="ECO:0000313" key="6">
    <source>
        <dbReference type="Proteomes" id="UP000005143"/>
    </source>
</evidence>
<evidence type="ECO:0000259" key="4">
    <source>
        <dbReference type="PROSITE" id="PS50240"/>
    </source>
</evidence>
<feature type="signal peptide" evidence="3">
    <location>
        <begin position="1"/>
        <end position="24"/>
    </location>
</feature>
<dbReference type="PANTHER" id="PTHR24276">
    <property type="entry name" value="POLYSERASE-RELATED"/>
    <property type="match status" value="1"/>
</dbReference>
<dbReference type="InterPro" id="IPR009003">
    <property type="entry name" value="Peptidase_S1_PA"/>
</dbReference>
<dbReference type="PROSITE" id="PS50240">
    <property type="entry name" value="TRYPSIN_DOM"/>
    <property type="match status" value="1"/>
</dbReference>
<dbReference type="RefSeq" id="WP_007570476.1">
    <property type="nucleotide sequence ID" value="NZ_AGUD01000016.1"/>
</dbReference>
<feature type="domain" description="Peptidase S1" evidence="4">
    <location>
        <begin position="59"/>
        <end position="291"/>
    </location>
</feature>
<dbReference type="InterPro" id="IPR050430">
    <property type="entry name" value="Peptidase_S1"/>
</dbReference>
<reference evidence="5 6" key="1">
    <citation type="journal article" date="2013" name="Biodegradation">
        <title>Quantitative proteomic analysis of ibuprofen-degrading Patulibacter sp. strain I11.</title>
        <authorList>
            <person name="Almeida B."/>
            <person name="Kjeldal H."/>
            <person name="Lolas I."/>
            <person name="Knudsen A.D."/>
            <person name="Carvalho G."/>
            <person name="Nielsen K.L."/>
            <person name="Barreto Crespo M.T."/>
            <person name="Stensballe A."/>
            <person name="Nielsen J.L."/>
        </authorList>
    </citation>
    <scope>NUCLEOTIDE SEQUENCE [LARGE SCALE GENOMIC DNA]</scope>
    <source>
        <strain evidence="5 6">I11</strain>
    </source>
</reference>
<dbReference type="InterPro" id="IPR043504">
    <property type="entry name" value="Peptidase_S1_PA_chymotrypsin"/>
</dbReference>
<gene>
    <name evidence="5" type="ORF">PAI11_04750</name>
</gene>
<dbReference type="Gene3D" id="2.40.10.10">
    <property type="entry name" value="Trypsin-like serine proteases"/>
    <property type="match status" value="1"/>
</dbReference>
<organism evidence="5 6">
    <name type="scientific">Patulibacter medicamentivorans</name>
    <dbReference type="NCBI Taxonomy" id="1097667"/>
    <lineage>
        <taxon>Bacteria</taxon>
        <taxon>Bacillati</taxon>
        <taxon>Actinomycetota</taxon>
        <taxon>Thermoleophilia</taxon>
        <taxon>Solirubrobacterales</taxon>
        <taxon>Patulibacteraceae</taxon>
        <taxon>Patulibacter</taxon>
    </lineage>
</organism>
<dbReference type="PROSITE" id="PS00134">
    <property type="entry name" value="TRYPSIN_HIS"/>
    <property type="match status" value="1"/>
</dbReference>
<name>H0E116_9ACTN</name>
<sequence>MRRTIWSLVAVLLCAWTVPAVATAAPRSDAARLAAIEAAGPAGALSGGGSAGGQATPRIVGGTALGTSAAAPFAVNLQTKVSDGYATCSGSVLDATHVLTAAHCVIDNGSAVPPSAMLVAAGSPDITTPAGRAAASVHEVQTIRVHPRYSSATIPDDVAVVTLKTPLALGGPNIKPVGLLATGSYVASGTALTITGFGISSSTADDFGTLRQVQTQVVTAGLCRTDAPAAMLCTIRAGHAACSGDSGGSGSVGGVVAGVTDIAEQDCARGMNLFANVAAPEVRTFIDAAVAERNVTAAEIPVSPRGGRTIALRGTTRVGRTVTCDAGRWSGRPKLYYAFFRIKGSRSRTTKMSKSRRYKLRSSHRGWQVGCAVQATNAGGTGISLTTTVRTVRSR</sequence>
<evidence type="ECO:0000313" key="5">
    <source>
        <dbReference type="EMBL" id="EHN12636.1"/>
    </source>
</evidence>
<dbReference type="InterPro" id="IPR018114">
    <property type="entry name" value="TRYPSIN_HIS"/>
</dbReference>
<feature type="chain" id="PRO_5003531688" evidence="3">
    <location>
        <begin position="25"/>
        <end position="395"/>
    </location>
</feature>
<keyword evidence="6" id="KW-1185">Reference proteome</keyword>
<dbReference type="PANTHER" id="PTHR24276:SF91">
    <property type="entry name" value="AT26814P-RELATED"/>
    <property type="match status" value="1"/>
</dbReference>
<comment type="similarity">
    <text evidence="1">Belongs to the peptidase S1 family.</text>
</comment>
<evidence type="ECO:0000256" key="2">
    <source>
        <dbReference type="ARBA" id="ARBA00023157"/>
    </source>
</evidence>
<comment type="caution">
    <text evidence="5">The sequence shown here is derived from an EMBL/GenBank/DDBJ whole genome shotgun (WGS) entry which is preliminary data.</text>
</comment>
<dbReference type="GO" id="GO:0004252">
    <property type="term" value="F:serine-type endopeptidase activity"/>
    <property type="evidence" value="ECO:0007669"/>
    <property type="project" value="InterPro"/>
</dbReference>
<dbReference type="SMART" id="SM00020">
    <property type="entry name" value="Tryp_SPc"/>
    <property type="match status" value="1"/>
</dbReference>
<dbReference type="PRINTS" id="PR00722">
    <property type="entry name" value="CHYMOTRYPSIN"/>
</dbReference>
<dbReference type="InterPro" id="IPR001314">
    <property type="entry name" value="Peptidase_S1A"/>
</dbReference>
<dbReference type="FunFam" id="2.40.10.10:FF:000068">
    <property type="entry name" value="transmembrane protease serine 2"/>
    <property type="match status" value="1"/>
</dbReference>
<dbReference type="AlphaFoldDB" id="H0E116"/>